<protein>
    <recommendedName>
        <fullName evidence="3">Lipoprotein</fullName>
    </recommendedName>
</protein>
<evidence type="ECO:0000313" key="1">
    <source>
        <dbReference type="EMBL" id="MFD2907407.1"/>
    </source>
</evidence>
<name>A0ABW5Z441_9FLAO</name>
<gene>
    <name evidence="1" type="ORF">ACFSX9_01535</name>
</gene>
<dbReference type="Proteomes" id="UP001597549">
    <property type="component" value="Unassembled WGS sequence"/>
</dbReference>
<evidence type="ECO:0008006" key="3">
    <source>
        <dbReference type="Google" id="ProtNLM"/>
    </source>
</evidence>
<comment type="caution">
    <text evidence="1">The sequence shown here is derived from an EMBL/GenBank/DDBJ whole genome shotgun (WGS) entry which is preliminary data.</text>
</comment>
<sequence length="333" mass="39706">MKNEMQKNIILITLTIFLFFSCKVNDKNNAQEIKRIFKTDYEHSLISRGNNFNDFNPYKDSLDYFLICLHHNIPIQEIIDNTSFTDEKIANIEKILLKKNWLKIENDCPKPTIFIADEKDGNYLYEKSFPIAQQITSKIIDFLPKIKKDFSKLELAKNDTFEKWSFLILSNVLLDSWQIDNVESEFLKAPVRPLRNNKNYYYSIMVSNSKTESFGIFGNQDEEVDKKLMNIYGNNRTHDISKQQQNYINKSDNEKLVNLANEFKPILINILNEQKKYIRDIYIESKYSEKISFEEFFIWWYHFIYTDVTNKLSKKGYLTVPEDGNFYYEIENE</sequence>
<proteinExistence type="predicted"/>
<evidence type="ECO:0000313" key="2">
    <source>
        <dbReference type="Proteomes" id="UP001597549"/>
    </source>
</evidence>
<keyword evidence="2" id="KW-1185">Reference proteome</keyword>
<dbReference type="PROSITE" id="PS51257">
    <property type="entry name" value="PROKAR_LIPOPROTEIN"/>
    <property type="match status" value="1"/>
</dbReference>
<organism evidence="1 2">
    <name type="scientific">Flavobacterium ardleyense</name>
    <dbReference type="NCBI Taxonomy" id="2038737"/>
    <lineage>
        <taxon>Bacteria</taxon>
        <taxon>Pseudomonadati</taxon>
        <taxon>Bacteroidota</taxon>
        <taxon>Flavobacteriia</taxon>
        <taxon>Flavobacteriales</taxon>
        <taxon>Flavobacteriaceae</taxon>
        <taxon>Flavobacterium</taxon>
    </lineage>
</organism>
<accession>A0ABW5Z441</accession>
<reference evidence="2" key="1">
    <citation type="journal article" date="2019" name="Int. J. Syst. Evol. Microbiol.">
        <title>The Global Catalogue of Microorganisms (GCM) 10K type strain sequencing project: providing services to taxonomists for standard genome sequencing and annotation.</title>
        <authorList>
            <consortium name="The Broad Institute Genomics Platform"/>
            <consortium name="The Broad Institute Genome Sequencing Center for Infectious Disease"/>
            <person name="Wu L."/>
            <person name="Ma J."/>
        </authorList>
    </citation>
    <scope>NUCLEOTIDE SEQUENCE [LARGE SCALE GENOMIC DNA]</scope>
    <source>
        <strain evidence="2">KCTC 52644</strain>
    </source>
</reference>
<dbReference type="RefSeq" id="WP_379803521.1">
    <property type="nucleotide sequence ID" value="NZ_JBHUOL010000004.1"/>
</dbReference>
<dbReference type="EMBL" id="JBHUOL010000004">
    <property type="protein sequence ID" value="MFD2907407.1"/>
    <property type="molecule type" value="Genomic_DNA"/>
</dbReference>